<keyword evidence="2" id="KW-1185">Reference proteome</keyword>
<gene>
    <name evidence="1" type="ORF">ABID21_000691</name>
</gene>
<dbReference type="Proteomes" id="UP001549031">
    <property type="component" value="Unassembled WGS sequence"/>
</dbReference>
<accession>A0ABV2H248</accession>
<sequence>MAKHVPFRVHFEDGHKVDVDAETAQDASKKALARHDGIIRKVKVVRESEAA</sequence>
<organism evidence="1 2">
    <name type="scientific">Pseudorhizobium tarimense</name>
    <dbReference type="NCBI Taxonomy" id="1079109"/>
    <lineage>
        <taxon>Bacteria</taxon>
        <taxon>Pseudomonadati</taxon>
        <taxon>Pseudomonadota</taxon>
        <taxon>Alphaproteobacteria</taxon>
        <taxon>Hyphomicrobiales</taxon>
        <taxon>Rhizobiaceae</taxon>
        <taxon>Rhizobium/Agrobacterium group</taxon>
        <taxon>Pseudorhizobium</taxon>
    </lineage>
</organism>
<proteinExistence type="predicted"/>
<comment type="caution">
    <text evidence="1">The sequence shown here is derived from an EMBL/GenBank/DDBJ whole genome shotgun (WGS) entry which is preliminary data.</text>
</comment>
<dbReference type="EMBL" id="JBEPLJ010000002">
    <property type="protein sequence ID" value="MET3584596.1"/>
    <property type="molecule type" value="Genomic_DNA"/>
</dbReference>
<protein>
    <submittedName>
        <fullName evidence="1">Uncharacterized protein</fullName>
    </submittedName>
</protein>
<dbReference type="RefSeq" id="WP_247242527.1">
    <property type="nucleotide sequence ID" value="NZ_JALJRA010000002.1"/>
</dbReference>
<reference evidence="1 2" key="1">
    <citation type="submission" date="2024-06" db="EMBL/GenBank/DDBJ databases">
        <title>Genomic Encyclopedia of Type Strains, Phase IV (KMG-IV): sequencing the most valuable type-strain genomes for metagenomic binning, comparative biology and taxonomic classification.</title>
        <authorList>
            <person name="Goeker M."/>
        </authorList>
    </citation>
    <scope>NUCLEOTIDE SEQUENCE [LARGE SCALE GENOMIC DNA]</scope>
    <source>
        <strain evidence="1 2">DSM 105042</strain>
    </source>
</reference>
<evidence type="ECO:0000313" key="2">
    <source>
        <dbReference type="Proteomes" id="UP001549031"/>
    </source>
</evidence>
<name>A0ABV2H248_9HYPH</name>
<evidence type="ECO:0000313" key="1">
    <source>
        <dbReference type="EMBL" id="MET3584596.1"/>
    </source>
</evidence>